<evidence type="ECO:0000256" key="12">
    <source>
        <dbReference type="ARBA" id="ARBA00022989"/>
    </source>
</evidence>
<evidence type="ECO:0000256" key="9">
    <source>
        <dbReference type="ARBA" id="ARBA00022692"/>
    </source>
</evidence>
<feature type="transmembrane region" description="Helical" evidence="16">
    <location>
        <begin position="301"/>
        <end position="327"/>
    </location>
</feature>
<evidence type="ECO:0000256" key="11">
    <source>
        <dbReference type="ARBA" id="ARBA00022842"/>
    </source>
</evidence>
<dbReference type="PANTHER" id="PTHR13872:SF1">
    <property type="entry name" value="DOLICHYL-DIPHOSPHOOLIGOSACCHARIDE--PROTEIN GLYCOSYLTRANSFERASE SUBUNIT STT3B"/>
    <property type="match status" value="1"/>
</dbReference>
<comment type="catalytic activity">
    <reaction evidence="15">
        <text>a di-trans,poly-cis-dolichyl diphosphooligosaccharide + L-asparaginyl-[protein] = N(4)-(oligosaccharide-(1-&gt;4)-N-acetyl-beta-D-glucosaminyl-(1-&gt;4)-N-acetyl-beta-D-glucosaminyl)-L-asparaginyl-[protein] + a di-trans,poly-cis-dolichyl diphosphate + H(+)</text>
        <dbReference type="Rhea" id="RHEA:22980"/>
        <dbReference type="Rhea" id="RHEA-COMP:12804"/>
        <dbReference type="Rhea" id="RHEA-COMP:12805"/>
        <dbReference type="Rhea" id="RHEA-COMP:19506"/>
        <dbReference type="Rhea" id="RHEA-COMP:19509"/>
        <dbReference type="ChEBI" id="CHEBI:15378"/>
        <dbReference type="ChEBI" id="CHEBI:50347"/>
        <dbReference type="ChEBI" id="CHEBI:57497"/>
        <dbReference type="ChEBI" id="CHEBI:57570"/>
        <dbReference type="ChEBI" id="CHEBI:132529"/>
        <dbReference type="EC" id="2.4.99.18"/>
    </reaction>
</comment>
<dbReference type="Proteomes" id="UP000728185">
    <property type="component" value="Unassembled WGS sequence"/>
</dbReference>
<accession>A0A8E0RLZ8</accession>
<evidence type="ECO:0000256" key="2">
    <source>
        <dbReference type="ARBA" id="ARBA00001946"/>
    </source>
</evidence>
<feature type="transmembrane region" description="Helical" evidence="16">
    <location>
        <begin position="212"/>
        <end position="232"/>
    </location>
</feature>
<dbReference type="Pfam" id="PF02516">
    <property type="entry name" value="STT3"/>
    <property type="match status" value="1"/>
</dbReference>
<keyword evidence="11" id="KW-0460">Magnesium</keyword>
<comment type="similarity">
    <text evidence="5">Belongs to the STT3 family.</text>
</comment>
<feature type="transmembrane region" description="Helical" evidence="16">
    <location>
        <begin position="144"/>
        <end position="161"/>
    </location>
</feature>
<evidence type="ECO:0000256" key="3">
    <source>
        <dbReference type="ARBA" id="ARBA00004127"/>
    </source>
</evidence>
<evidence type="ECO:0000259" key="17">
    <source>
        <dbReference type="Pfam" id="PF02516"/>
    </source>
</evidence>
<sequence>MLHRLWFGNKQVSVAGWCGLLTFCILLLAWVLGFSIRLFSVIRFESVIHEFDPWFNYRATKQMVESNFQLFYNWFDSTAWYPLGRIVGGTVYPGLMVTSGLLHFFSHLLNIPIHIREVCVFLAPIFSGMTAVTTYFFTKEIWNRGAGLFAACFIAIAPGYISRSSAGSYDNEGIAIFALMFTYYLWVKAIKTGTIFWAAACALAYFYMVSAWGGYVFIINLIPLHVFVLMLMNRYSAKIYVAYTTFFILGLLMSMQVPFVGFQPLKTSEHMASLGVFALIQAVAFIKYLQDRVPSSKLKQLFAATVVAFAGIVFLTVVGLTYAGVIAPWGGR</sequence>
<dbReference type="UniPathway" id="UPA00378"/>
<feature type="transmembrane region" description="Helical" evidence="16">
    <location>
        <begin position="173"/>
        <end position="206"/>
    </location>
</feature>
<dbReference type="OrthoDB" id="10261066at2759"/>
<gene>
    <name evidence="18" type="ORF">FBUS_03347</name>
</gene>
<keyword evidence="8 18" id="KW-0808">Transferase</keyword>
<dbReference type="InterPro" id="IPR048307">
    <property type="entry name" value="STT3_N"/>
</dbReference>
<keyword evidence="9 16" id="KW-0812">Transmembrane</keyword>
<feature type="transmembrane region" description="Helical" evidence="16">
    <location>
        <begin position="239"/>
        <end position="259"/>
    </location>
</feature>
<evidence type="ECO:0000256" key="15">
    <source>
        <dbReference type="ARBA" id="ARBA00048829"/>
    </source>
</evidence>
<evidence type="ECO:0000256" key="10">
    <source>
        <dbReference type="ARBA" id="ARBA00022723"/>
    </source>
</evidence>
<proteinExistence type="inferred from homology"/>
<evidence type="ECO:0000256" key="4">
    <source>
        <dbReference type="ARBA" id="ARBA00004922"/>
    </source>
</evidence>
<protein>
    <recommendedName>
        <fullName evidence="6">dolichyl-diphosphooligosaccharide--protein glycotransferase</fullName>
        <ecNumber evidence="6">2.4.99.18</ecNumber>
    </recommendedName>
</protein>
<comment type="caution">
    <text evidence="18">The sequence shown here is derived from an EMBL/GenBank/DDBJ whole genome shotgun (WGS) entry which is preliminary data.</text>
</comment>
<name>A0A8E0RLZ8_9TREM</name>
<evidence type="ECO:0000256" key="8">
    <source>
        <dbReference type="ARBA" id="ARBA00022679"/>
    </source>
</evidence>
<dbReference type="AlphaFoldDB" id="A0A8E0RLZ8"/>
<keyword evidence="10" id="KW-0479">Metal-binding</keyword>
<keyword evidence="19" id="KW-1185">Reference proteome</keyword>
<feature type="transmembrane region" description="Helical" evidence="16">
    <location>
        <begin position="118"/>
        <end position="138"/>
    </location>
</feature>
<comment type="pathway">
    <text evidence="4">Protein modification; protein glycosylation.</text>
</comment>
<dbReference type="EMBL" id="LUCM01009201">
    <property type="protein sequence ID" value="KAA0187317.1"/>
    <property type="molecule type" value="Genomic_DNA"/>
</dbReference>
<comment type="subcellular location">
    <subcellularLocation>
        <location evidence="3">Endomembrane system</location>
        <topology evidence="3">Multi-pass membrane protein</topology>
    </subcellularLocation>
</comment>
<dbReference type="EC" id="2.4.99.18" evidence="6"/>
<comment type="cofactor">
    <cofactor evidence="1">
        <name>Mn(2+)</name>
        <dbReference type="ChEBI" id="CHEBI:29035"/>
    </cofactor>
</comment>
<evidence type="ECO:0000256" key="16">
    <source>
        <dbReference type="SAM" id="Phobius"/>
    </source>
</evidence>
<feature type="transmembrane region" description="Helical" evidence="16">
    <location>
        <begin position="271"/>
        <end position="289"/>
    </location>
</feature>
<keyword evidence="13 16" id="KW-0472">Membrane</keyword>
<evidence type="ECO:0000256" key="14">
    <source>
        <dbReference type="ARBA" id="ARBA00023211"/>
    </source>
</evidence>
<dbReference type="GO" id="GO:0004579">
    <property type="term" value="F:dolichyl-diphosphooligosaccharide-protein glycotransferase activity"/>
    <property type="evidence" value="ECO:0007669"/>
    <property type="project" value="UniProtKB-EC"/>
</dbReference>
<evidence type="ECO:0000256" key="13">
    <source>
        <dbReference type="ARBA" id="ARBA00023136"/>
    </source>
</evidence>
<feature type="domain" description="Oligosaccharyl transferase STT3 N-terminal" evidence="17">
    <location>
        <begin position="21"/>
        <end position="331"/>
    </location>
</feature>
<evidence type="ECO:0000256" key="5">
    <source>
        <dbReference type="ARBA" id="ARBA00010810"/>
    </source>
</evidence>
<evidence type="ECO:0000256" key="6">
    <source>
        <dbReference type="ARBA" id="ARBA00012605"/>
    </source>
</evidence>
<keyword evidence="7" id="KW-0328">Glycosyltransferase</keyword>
<dbReference type="PANTHER" id="PTHR13872">
    <property type="entry name" value="DOLICHYL-DIPHOSPHOOLIGOSACCHARIDE--PROTEIN GLYCOSYLTRANSFERASE SUBUNIT"/>
    <property type="match status" value="1"/>
</dbReference>
<evidence type="ECO:0000256" key="1">
    <source>
        <dbReference type="ARBA" id="ARBA00001936"/>
    </source>
</evidence>
<dbReference type="GO" id="GO:0043687">
    <property type="term" value="P:post-translational protein modification"/>
    <property type="evidence" value="ECO:0007669"/>
    <property type="project" value="TreeGrafter"/>
</dbReference>
<comment type="cofactor">
    <cofactor evidence="2">
        <name>Mg(2+)</name>
        <dbReference type="ChEBI" id="CHEBI:18420"/>
    </cofactor>
</comment>
<dbReference type="GO" id="GO:0016020">
    <property type="term" value="C:membrane"/>
    <property type="evidence" value="ECO:0007669"/>
    <property type="project" value="InterPro"/>
</dbReference>
<dbReference type="InterPro" id="IPR003674">
    <property type="entry name" value="Oligo_trans_STT3"/>
</dbReference>
<reference evidence="18" key="1">
    <citation type="submission" date="2019-05" db="EMBL/GenBank/DDBJ databases">
        <title>Annotation for the trematode Fasciolopsis buski.</title>
        <authorList>
            <person name="Choi Y.-J."/>
        </authorList>
    </citation>
    <scope>NUCLEOTIDE SEQUENCE</scope>
    <source>
        <strain evidence="18">HT</strain>
        <tissue evidence="18">Whole worm</tissue>
    </source>
</reference>
<keyword evidence="12 16" id="KW-1133">Transmembrane helix</keyword>
<dbReference type="GO" id="GO:0046872">
    <property type="term" value="F:metal ion binding"/>
    <property type="evidence" value="ECO:0007669"/>
    <property type="project" value="UniProtKB-KW"/>
</dbReference>
<dbReference type="GO" id="GO:0018279">
    <property type="term" value="P:protein N-linked glycosylation via asparagine"/>
    <property type="evidence" value="ECO:0007669"/>
    <property type="project" value="TreeGrafter"/>
</dbReference>
<feature type="transmembrane region" description="Helical" evidence="16">
    <location>
        <begin position="12"/>
        <end position="36"/>
    </location>
</feature>
<feature type="transmembrane region" description="Helical" evidence="16">
    <location>
        <begin position="86"/>
        <end position="106"/>
    </location>
</feature>
<evidence type="ECO:0000313" key="18">
    <source>
        <dbReference type="EMBL" id="KAA0187317.1"/>
    </source>
</evidence>
<evidence type="ECO:0000256" key="7">
    <source>
        <dbReference type="ARBA" id="ARBA00022676"/>
    </source>
</evidence>
<keyword evidence="14" id="KW-0464">Manganese</keyword>
<organism evidence="18 19">
    <name type="scientific">Fasciolopsis buskii</name>
    <dbReference type="NCBI Taxonomy" id="27845"/>
    <lineage>
        <taxon>Eukaryota</taxon>
        <taxon>Metazoa</taxon>
        <taxon>Spiralia</taxon>
        <taxon>Lophotrochozoa</taxon>
        <taxon>Platyhelminthes</taxon>
        <taxon>Trematoda</taxon>
        <taxon>Digenea</taxon>
        <taxon>Plagiorchiida</taxon>
        <taxon>Echinostomata</taxon>
        <taxon>Echinostomatoidea</taxon>
        <taxon>Fasciolidae</taxon>
        <taxon>Fasciolopsis</taxon>
    </lineage>
</organism>
<evidence type="ECO:0000313" key="19">
    <source>
        <dbReference type="Proteomes" id="UP000728185"/>
    </source>
</evidence>
<dbReference type="GO" id="GO:0012505">
    <property type="term" value="C:endomembrane system"/>
    <property type="evidence" value="ECO:0007669"/>
    <property type="project" value="UniProtKB-SubCell"/>
</dbReference>